<feature type="transmembrane region" description="Helical" evidence="1">
    <location>
        <begin position="20"/>
        <end position="39"/>
    </location>
</feature>
<keyword evidence="1" id="KW-0812">Transmembrane</keyword>
<reference evidence="4" key="1">
    <citation type="journal article" date="2019" name="Int. J. Syst. Evol. Microbiol.">
        <title>The Global Catalogue of Microorganisms (GCM) 10K type strain sequencing project: providing services to taxonomists for standard genome sequencing and annotation.</title>
        <authorList>
            <consortium name="The Broad Institute Genomics Platform"/>
            <consortium name="The Broad Institute Genome Sequencing Center for Infectious Disease"/>
            <person name="Wu L."/>
            <person name="Ma J."/>
        </authorList>
    </citation>
    <scope>NUCLEOTIDE SEQUENCE [LARGE SCALE GENOMIC DNA]</scope>
    <source>
        <strain evidence="4">ICMP 19430</strain>
    </source>
</reference>
<dbReference type="InterPro" id="IPR036691">
    <property type="entry name" value="Endo/exonu/phosph_ase_sf"/>
</dbReference>
<sequence length="311" mass="31777">MLPSMVEVTLDRFPVFAQATAFRVHIAVLALVGTAVLAWAWDRTAAAVLAVLALVSLGGVLPRWIGAEPPSGPNTLRLLVLNVSADSADLDATAAVIEEHGPAVVVLPEASAAYAQSLIGRIDAGYSATTDVYPPRSAADGSSVAPEAAVRTPAATTVLVREGVSATAQPTRLPLSLGMVGVTVRVGGSSVDVLGVHPNSPSPFAEAAWNDDLDTLRDSCRTGVPTVIAGDLNTTANHSSFRALIRAGCRDSAEEVGAGAATTWPADLPRLLGVGLDHVLTAGPAIGATAVRIVDVPGGHHRAVIAELVVR</sequence>
<keyword evidence="3" id="KW-0255">Endonuclease</keyword>
<name>A0ABW2RSN1_9NOCA</name>
<keyword evidence="3" id="KW-0378">Hydrolase</keyword>
<keyword evidence="3" id="KW-0540">Nuclease</keyword>
<evidence type="ECO:0000256" key="1">
    <source>
        <dbReference type="SAM" id="Phobius"/>
    </source>
</evidence>
<dbReference type="Pfam" id="PF03372">
    <property type="entry name" value="Exo_endo_phos"/>
    <property type="match status" value="1"/>
</dbReference>
<protein>
    <submittedName>
        <fullName evidence="3">Endonuclease/exonuclease/phosphatase family protein</fullName>
    </submittedName>
</protein>
<dbReference type="InterPro" id="IPR005135">
    <property type="entry name" value="Endo/exonuclease/phosphatase"/>
</dbReference>
<dbReference type="EMBL" id="JBHTCS010000002">
    <property type="protein sequence ID" value="MFC7446747.1"/>
    <property type="molecule type" value="Genomic_DNA"/>
</dbReference>
<gene>
    <name evidence="3" type="ORF">ACFQS9_02475</name>
</gene>
<dbReference type="Proteomes" id="UP001596484">
    <property type="component" value="Unassembled WGS sequence"/>
</dbReference>
<organism evidence="3 4">
    <name type="scientific">Rhodococcus daqingensis</name>
    <dbReference type="NCBI Taxonomy" id="2479363"/>
    <lineage>
        <taxon>Bacteria</taxon>
        <taxon>Bacillati</taxon>
        <taxon>Actinomycetota</taxon>
        <taxon>Actinomycetes</taxon>
        <taxon>Mycobacteriales</taxon>
        <taxon>Nocardiaceae</taxon>
        <taxon>Rhodococcus</taxon>
    </lineage>
</organism>
<keyword evidence="1" id="KW-1133">Transmembrane helix</keyword>
<evidence type="ECO:0000313" key="4">
    <source>
        <dbReference type="Proteomes" id="UP001596484"/>
    </source>
</evidence>
<accession>A0ABW2RSN1</accession>
<evidence type="ECO:0000259" key="2">
    <source>
        <dbReference type="Pfam" id="PF03372"/>
    </source>
</evidence>
<keyword evidence="4" id="KW-1185">Reference proteome</keyword>
<comment type="caution">
    <text evidence="3">The sequence shown here is derived from an EMBL/GenBank/DDBJ whole genome shotgun (WGS) entry which is preliminary data.</text>
</comment>
<evidence type="ECO:0000313" key="3">
    <source>
        <dbReference type="EMBL" id="MFC7446747.1"/>
    </source>
</evidence>
<feature type="transmembrane region" description="Helical" evidence="1">
    <location>
        <begin position="46"/>
        <end position="65"/>
    </location>
</feature>
<dbReference type="GO" id="GO:0004519">
    <property type="term" value="F:endonuclease activity"/>
    <property type="evidence" value="ECO:0007669"/>
    <property type="project" value="UniProtKB-KW"/>
</dbReference>
<dbReference type="RefSeq" id="WP_378401600.1">
    <property type="nucleotide sequence ID" value="NZ_JBHTCS010000002.1"/>
</dbReference>
<dbReference type="SUPFAM" id="SSF56219">
    <property type="entry name" value="DNase I-like"/>
    <property type="match status" value="1"/>
</dbReference>
<dbReference type="Gene3D" id="3.60.10.10">
    <property type="entry name" value="Endonuclease/exonuclease/phosphatase"/>
    <property type="match status" value="1"/>
</dbReference>
<feature type="domain" description="Endonuclease/exonuclease/phosphatase" evidence="2">
    <location>
        <begin position="82"/>
        <end position="298"/>
    </location>
</feature>
<proteinExistence type="predicted"/>
<keyword evidence="1" id="KW-0472">Membrane</keyword>